<protein>
    <submittedName>
        <fullName evidence="2">Glyoxalase</fullName>
    </submittedName>
</protein>
<name>A0ABX0VCC1_9HYPH</name>
<dbReference type="EMBL" id="JAATJS010000003">
    <property type="protein sequence ID" value="NIX77051.1"/>
    <property type="molecule type" value="Genomic_DNA"/>
</dbReference>
<evidence type="ECO:0000313" key="3">
    <source>
        <dbReference type="Proteomes" id="UP000707352"/>
    </source>
</evidence>
<dbReference type="RefSeq" id="WP_167672941.1">
    <property type="nucleotide sequence ID" value="NZ_JAATJS010000003.1"/>
</dbReference>
<accession>A0ABX0VCC1</accession>
<feature type="domain" description="VOC" evidence="1">
    <location>
        <begin position="4"/>
        <end position="118"/>
    </location>
</feature>
<dbReference type="Proteomes" id="UP000707352">
    <property type="component" value="Unassembled WGS sequence"/>
</dbReference>
<dbReference type="PANTHER" id="PTHR39175:SF1">
    <property type="entry name" value="FAMILY PROTEIN, PUTATIVE (AFU_ORTHOLOGUE AFUA_3G15060)-RELATED"/>
    <property type="match status" value="1"/>
</dbReference>
<reference evidence="2 3" key="1">
    <citation type="submission" date="2020-03" db="EMBL/GenBank/DDBJ databases">
        <title>The genome sequence of Microvirga sp. c23x22.</title>
        <authorList>
            <person name="Zhang X."/>
        </authorList>
    </citation>
    <scope>NUCLEOTIDE SEQUENCE [LARGE SCALE GENOMIC DNA]</scope>
    <source>
        <strain evidence="3">c23x22</strain>
    </source>
</reference>
<dbReference type="PANTHER" id="PTHR39175">
    <property type="entry name" value="FAMILY PROTEIN, PUTATIVE (AFU_ORTHOLOGUE AFUA_3G15060)-RELATED"/>
    <property type="match status" value="1"/>
</dbReference>
<keyword evidence="3" id="KW-1185">Reference proteome</keyword>
<evidence type="ECO:0000259" key="1">
    <source>
        <dbReference type="PROSITE" id="PS51819"/>
    </source>
</evidence>
<dbReference type="InterPro" id="IPR029068">
    <property type="entry name" value="Glyas_Bleomycin-R_OHBP_Dase"/>
</dbReference>
<gene>
    <name evidence="2" type="ORF">HB375_10555</name>
</gene>
<comment type="caution">
    <text evidence="2">The sequence shown here is derived from an EMBL/GenBank/DDBJ whole genome shotgun (WGS) entry which is preliminary data.</text>
</comment>
<dbReference type="InterPro" id="IPR041581">
    <property type="entry name" value="Glyoxalase_6"/>
</dbReference>
<dbReference type="SUPFAM" id="SSF54593">
    <property type="entry name" value="Glyoxalase/Bleomycin resistance protein/Dihydroxybiphenyl dioxygenase"/>
    <property type="match status" value="1"/>
</dbReference>
<organism evidence="2 3">
    <name type="scientific">Microvirga terricola</name>
    <dbReference type="NCBI Taxonomy" id="2719797"/>
    <lineage>
        <taxon>Bacteria</taxon>
        <taxon>Pseudomonadati</taxon>
        <taxon>Pseudomonadota</taxon>
        <taxon>Alphaproteobacteria</taxon>
        <taxon>Hyphomicrobiales</taxon>
        <taxon>Methylobacteriaceae</taxon>
        <taxon>Microvirga</taxon>
    </lineage>
</organism>
<dbReference type="Gene3D" id="3.10.180.10">
    <property type="entry name" value="2,3-Dihydroxybiphenyl 1,2-Dioxygenase, domain 1"/>
    <property type="match status" value="1"/>
</dbReference>
<proteinExistence type="predicted"/>
<dbReference type="PROSITE" id="PS51819">
    <property type="entry name" value="VOC"/>
    <property type="match status" value="1"/>
</dbReference>
<dbReference type="Pfam" id="PF18029">
    <property type="entry name" value="Glyoxalase_6"/>
    <property type="match status" value="1"/>
</dbReference>
<evidence type="ECO:0000313" key="2">
    <source>
        <dbReference type="EMBL" id="NIX77051.1"/>
    </source>
</evidence>
<sequence length="120" mass="13066">MMLRIDHVQLAMPAGAEEEGRRFYIGVLGMEEVPKPATLAARGGVWFKSGEVQLHLGVEADFRPATKAHPAVAIADLDGLAATLRRAGHEPIWDDAIPNVRRFYVADPFGNRLEFMAAGA</sequence>
<dbReference type="InterPro" id="IPR037523">
    <property type="entry name" value="VOC_core"/>
</dbReference>